<name>A0A9N8WE43_FUNMO</name>
<comment type="caution">
    <text evidence="3">The sequence shown here is derived from an EMBL/GenBank/DDBJ whole genome shotgun (WGS) entry which is preliminary data.</text>
</comment>
<sequence length="345" mass="39709">MSQAIFDKLQPNQKTQVKYIYFQNSNSEPSLSGFTLNVYNAHPTYGNLQGSLSLAQFPNLRKIQFVNNFSIANLEEIDISENIKLNRVIISTDGNGNPLQNASYSPLSCSLLAKEKQLNQVIVTYSRQILHNNNTSMRWTEISKLLKKQSAIPVFLIEDQKAEQQEAEIKTLKQQIQEKDQQITNLTKQTEQTPTFKQFQELNEIALPSSELNFDLLKKEIKRLKLKDFIPYYKKQKDDFERLVANAKNKTKEGLGTILDLLLQTQSQIIESEKTEDSFAKGQLQGQLTTCQTLLQTNLSKEELKNLLNKKNEQLKLEQQWASLQGNNEKTHFDEKETESSEEEK</sequence>
<feature type="region of interest" description="Disordered" evidence="2">
    <location>
        <begin position="322"/>
        <end position="345"/>
    </location>
</feature>
<dbReference type="AlphaFoldDB" id="A0A9N8WE43"/>
<evidence type="ECO:0000313" key="3">
    <source>
        <dbReference type="EMBL" id="CAG8484193.1"/>
    </source>
</evidence>
<keyword evidence="1" id="KW-0175">Coiled coil</keyword>
<proteinExistence type="predicted"/>
<dbReference type="Proteomes" id="UP000789375">
    <property type="component" value="Unassembled WGS sequence"/>
</dbReference>
<keyword evidence="4" id="KW-1185">Reference proteome</keyword>
<accession>A0A9N8WE43</accession>
<feature type="coiled-coil region" evidence="1">
    <location>
        <begin position="155"/>
        <end position="189"/>
    </location>
</feature>
<organism evidence="3 4">
    <name type="scientific">Funneliformis mosseae</name>
    <name type="common">Endomycorrhizal fungus</name>
    <name type="synonym">Glomus mosseae</name>
    <dbReference type="NCBI Taxonomy" id="27381"/>
    <lineage>
        <taxon>Eukaryota</taxon>
        <taxon>Fungi</taxon>
        <taxon>Fungi incertae sedis</taxon>
        <taxon>Mucoromycota</taxon>
        <taxon>Glomeromycotina</taxon>
        <taxon>Glomeromycetes</taxon>
        <taxon>Glomerales</taxon>
        <taxon>Glomeraceae</taxon>
        <taxon>Funneliformis</taxon>
    </lineage>
</organism>
<evidence type="ECO:0000256" key="2">
    <source>
        <dbReference type="SAM" id="MobiDB-lite"/>
    </source>
</evidence>
<gene>
    <name evidence="3" type="ORF">FMOSSE_LOCUS3185</name>
</gene>
<dbReference type="EMBL" id="CAJVPP010000452">
    <property type="protein sequence ID" value="CAG8484193.1"/>
    <property type="molecule type" value="Genomic_DNA"/>
</dbReference>
<feature type="compositionally biased region" description="Basic and acidic residues" evidence="2">
    <location>
        <begin position="329"/>
        <end position="339"/>
    </location>
</feature>
<evidence type="ECO:0000256" key="1">
    <source>
        <dbReference type="SAM" id="Coils"/>
    </source>
</evidence>
<protein>
    <submittedName>
        <fullName evidence="3">3752_t:CDS:1</fullName>
    </submittedName>
</protein>
<evidence type="ECO:0000313" key="4">
    <source>
        <dbReference type="Proteomes" id="UP000789375"/>
    </source>
</evidence>
<reference evidence="3" key="1">
    <citation type="submission" date="2021-06" db="EMBL/GenBank/DDBJ databases">
        <authorList>
            <person name="Kallberg Y."/>
            <person name="Tangrot J."/>
            <person name="Rosling A."/>
        </authorList>
    </citation>
    <scope>NUCLEOTIDE SEQUENCE</scope>
    <source>
        <strain evidence="3">87-6 pot B 2015</strain>
    </source>
</reference>